<dbReference type="PANTHER" id="PTHR30619:SF1">
    <property type="entry name" value="RECOMBINATION PROTEIN 2"/>
    <property type="match status" value="1"/>
</dbReference>
<feature type="domain" description="Metallo-beta-lactamase" evidence="4">
    <location>
        <begin position="19"/>
        <end position="90"/>
    </location>
</feature>
<protein>
    <submittedName>
        <fullName evidence="5">MBL fold metallo-hydrolase</fullName>
    </submittedName>
</protein>
<evidence type="ECO:0000256" key="2">
    <source>
        <dbReference type="ARBA" id="ARBA00034301"/>
    </source>
</evidence>
<dbReference type="Proteomes" id="UP000307943">
    <property type="component" value="Unassembled WGS sequence"/>
</dbReference>
<evidence type="ECO:0000256" key="3">
    <source>
        <dbReference type="ARBA" id="ARBA00048505"/>
    </source>
</evidence>
<accession>A0A5C4SWC6</accession>
<comment type="caution">
    <text evidence="5">The sequence shown here is derived from an EMBL/GenBank/DDBJ whole genome shotgun (WGS) entry which is preliminary data.</text>
</comment>
<dbReference type="GO" id="GO:0016787">
    <property type="term" value="F:hydrolase activity"/>
    <property type="evidence" value="ECO:0007669"/>
    <property type="project" value="UniProtKB-KW"/>
</dbReference>
<dbReference type="PANTHER" id="PTHR30619">
    <property type="entry name" value="DNA INTERNALIZATION/COMPETENCE PROTEIN COMEC/REC2"/>
    <property type="match status" value="1"/>
</dbReference>
<keyword evidence="5" id="KW-0378">Hydrolase</keyword>
<dbReference type="EMBL" id="VDCQ01000096">
    <property type="protein sequence ID" value="TNJ59078.1"/>
    <property type="molecule type" value="Genomic_DNA"/>
</dbReference>
<dbReference type="InterPro" id="IPR052159">
    <property type="entry name" value="Competence_DNA_uptake"/>
</dbReference>
<gene>
    <name evidence="5" type="ORF">FE784_37675</name>
</gene>
<comment type="catalytic activity">
    <reaction evidence="1">
        <text>3',5'-cyclic CMP + H2O = CMP + H(+)</text>
        <dbReference type="Rhea" id="RHEA:72675"/>
        <dbReference type="ChEBI" id="CHEBI:15377"/>
        <dbReference type="ChEBI" id="CHEBI:15378"/>
        <dbReference type="ChEBI" id="CHEBI:58003"/>
        <dbReference type="ChEBI" id="CHEBI:60377"/>
    </reaction>
    <physiologicalReaction direction="left-to-right" evidence="1">
        <dbReference type="Rhea" id="RHEA:72676"/>
    </physiologicalReaction>
</comment>
<dbReference type="OrthoDB" id="9783680at2"/>
<name>A0A5C4SWC6_9BACL</name>
<proteinExistence type="predicted"/>
<dbReference type="AlphaFoldDB" id="A0A5C4SWC6"/>
<evidence type="ECO:0000313" key="5">
    <source>
        <dbReference type="EMBL" id="TNJ59078.1"/>
    </source>
</evidence>
<evidence type="ECO:0000313" key="6">
    <source>
        <dbReference type="Proteomes" id="UP000307943"/>
    </source>
</evidence>
<dbReference type="Gene3D" id="3.60.15.10">
    <property type="entry name" value="Ribonuclease Z/Hydroxyacylglutathione hydrolase-like"/>
    <property type="match status" value="1"/>
</dbReference>
<dbReference type="NCBIfam" id="NF041809">
    <property type="entry name" value="Avs1a"/>
    <property type="match status" value="1"/>
</dbReference>
<evidence type="ECO:0000256" key="1">
    <source>
        <dbReference type="ARBA" id="ARBA00034221"/>
    </source>
</evidence>
<dbReference type="SUPFAM" id="SSF56281">
    <property type="entry name" value="Metallo-hydrolase/oxidoreductase"/>
    <property type="match status" value="1"/>
</dbReference>
<sequence length="407" mass="46338">MIREENMPHKIRIHMLQAEQGDAFLISCGTDADRKHILVDGGTKKTYGELHRLLEPMGKRGERLDLLMVTHIDNDHIGGIIELLENNGPAESPQLIPIADIWHNAYLQLQFPKEHRIAEHQRKIAERLIAGGDGTGGDGKGEISARQGSTLGALLYENKYNWNRCTEGKAVHRDSLPVFSLSDDICLRMLSSTKEGLEKLGKDWLNKLYDQNYVGKPGTDALFDDAYEMMLRRMEEQRKANKRKKQSISHAPATWDSFKEEEVEEDDGVANGSSLAFVLEYRKEKRLLYLGDAHPSVIVEGLRCHYADEQPPYTFKAIKVSHHGSGRNTIPKLLDVVDADFYFLSTNGKYGHPDISTLVRIVDRPGRERTLLFNYETDSVAYMRGQQARQQERGVHFRTEVTTYFEI</sequence>
<comment type="catalytic activity">
    <reaction evidence="3">
        <text>3',5'-cyclic UMP + H2O = UMP + H(+)</text>
        <dbReference type="Rhea" id="RHEA:70575"/>
        <dbReference type="ChEBI" id="CHEBI:15377"/>
        <dbReference type="ChEBI" id="CHEBI:15378"/>
        <dbReference type="ChEBI" id="CHEBI:57865"/>
        <dbReference type="ChEBI" id="CHEBI:184387"/>
    </reaction>
    <physiologicalReaction direction="left-to-right" evidence="3">
        <dbReference type="Rhea" id="RHEA:70576"/>
    </physiologicalReaction>
</comment>
<organism evidence="5 6">
    <name type="scientific">Paenibacillus hemerocallicola</name>
    <dbReference type="NCBI Taxonomy" id="1172614"/>
    <lineage>
        <taxon>Bacteria</taxon>
        <taxon>Bacillati</taxon>
        <taxon>Bacillota</taxon>
        <taxon>Bacilli</taxon>
        <taxon>Bacillales</taxon>
        <taxon>Paenibacillaceae</taxon>
        <taxon>Paenibacillus</taxon>
    </lineage>
</organism>
<dbReference type="InterPro" id="IPR001279">
    <property type="entry name" value="Metallo-B-lactamas"/>
</dbReference>
<dbReference type="Pfam" id="PF00753">
    <property type="entry name" value="Lactamase_B"/>
    <property type="match status" value="1"/>
</dbReference>
<comment type="function">
    <text evidence="2">Counteracts the endogenous Pycsar antiviral defense system. Phosphodiesterase that enables metal-dependent hydrolysis of host cyclic nucleotide Pycsar defense signals such as cCMP and cUMP.</text>
</comment>
<reference evidence="5 6" key="1">
    <citation type="submission" date="2019-05" db="EMBL/GenBank/DDBJ databases">
        <title>We sequenced the genome of Paenibacillus hemerocallicola KCTC 33185 for further insight into its adaptation and study the phylogeny of Paenibacillus.</title>
        <authorList>
            <person name="Narsing Rao M.P."/>
        </authorList>
    </citation>
    <scope>NUCLEOTIDE SEQUENCE [LARGE SCALE GENOMIC DNA]</scope>
    <source>
        <strain evidence="5 6">KCTC 33185</strain>
    </source>
</reference>
<dbReference type="InterPro" id="IPR036866">
    <property type="entry name" value="RibonucZ/Hydroxyglut_hydro"/>
</dbReference>
<keyword evidence="6" id="KW-1185">Reference proteome</keyword>
<evidence type="ECO:0000259" key="4">
    <source>
        <dbReference type="Pfam" id="PF00753"/>
    </source>
</evidence>